<name>A0A162JBD6_9HYPO</name>
<dbReference type="PANTHER" id="PTHR34853">
    <property type="match status" value="1"/>
</dbReference>
<gene>
    <name evidence="3" type="ORF">SPI_01068</name>
</gene>
<evidence type="ECO:0000313" key="4">
    <source>
        <dbReference type="Proteomes" id="UP000076874"/>
    </source>
</evidence>
<proteinExistence type="inferred from homology"/>
<reference evidence="3 4" key="1">
    <citation type="journal article" date="2016" name="Genome Biol. Evol.">
        <title>Divergent and convergent evolution of fungal pathogenicity.</title>
        <authorList>
            <person name="Shang Y."/>
            <person name="Xiao G."/>
            <person name="Zheng P."/>
            <person name="Cen K."/>
            <person name="Zhan S."/>
            <person name="Wang C."/>
        </authorList>
    </citation>
    <scope>NUCLEOTIDE SEQUENCE [LARGE SCALE GENOMIC DNA]</scope>
    <source>
        <strain evidence="3 4">RCEF 264</strain>
    </source>
</reference>
<dbReference type="GO" id="GO:0004806">
    <property type="term" value="F:triacylglycerol lipase activity"/>
    <property type="evidence" value="ECO:0007669"/>
    <property type="project" value="UniProtKB-UniRule"/>
</dbReference>
<dbReference type="Proteomes" id="UP000076874">
    <property type="component" value="Unassembled WGS sequence"/>
</dbReference>
<evidence type="ECO:0000313" key="3">
    <source>
        <dbReference type="EMBL" id="OAA66492.1"/>
    </source>
</evidence>
<evidence type="ECO:0000256" key="1">
    <source>
        <dbReference type="ARBA" id="ARBA00022801"/>
    </source>
</evidence>
<dbReference type="OrthoDB" id="2373480at2759"/>
<organism evidence="3 4">
    <name type="scientific">Niveomyces insectorum RCEF 264</name>
    <dbReference type="NCBI Taxonomy" id="1081102"/>
    <lineage>
        <taxon>Eukaryota</taxon>
        <taxon>Fungi</taxon>
        <taxon>Dikarya</taxon>
        <taxon>Ascomycota</taxon>
        <taxon>Pezizomycotina</taxon>
        <taxon>Sordariomycetes</taxon>
        <taxon>Hypocreomycetidae</taxon>
        <taxon>Hypocreales</taxon>
        <taxon>Cordycipitaceae</taxon>
        <taxon>Niveomyces</taxon>
    </lineage>
</organism>
<dbReference type="Gene3D" id="1.10.260.130">
    <property type="match status" value="1"/>
</dbReference>
<dbReference type="Pfam" id="PF03583">
    <property type="entry name" value="LIP"/>
    <property type="match status" value="1"/>
</dbReference>
<dbReference type="PANTHER" id="PTHR34853:SF5">
    <property type="entry name" value="LIP-DOMAIN-CONTAINING PROTEIN-RELATED"/>
    <property type="match status" value="1"/>
</dbReference>
<dbReference type="EMBL" id="AZHD01000002">
    <property type="protein sequence ID" value="OAA66492.1"/>
    <property type="molecule type" value="Genomic_DNA"/>
</dbReference>
<dbReference type="Gene3D" id="3.40.50.1820">
    <property type="entry name" value="alpha/beta hydrolase"/>
    <property type="match status" value="1"/>
</dbReference>
<dbReference type="InterPro" id="IPR029058">
    <property type="entry name" value="AB_hydrolase_fold"/>
</dbReference>
<dbReference type="GO" id="GO:0016042">
    <property type="term" value="P:lipid catabolic process"/>
    <property type="evidence" value="ECO:0007669"/>
    <property type="project" value="UniProtKB-UniRule"/>
</dbReference>
<dbReference type="AlphaFoldDB" id="A0A162JBD6"/>
<comment type="caution">
    <text evidence="3">The sequence shown here is derived from an EMBL/GenBank/DDBJ whole genome shotgun (WGS) entry which is preliminary data.</text>
</comment>
<dbReference type="SUPFAM" id="SSF53474">
    <property type="entry name" value="alpha/beta-Hydrolases"/>
    <property type="match status" value="1"/>
</dbReference>
<dbReference type="PIRSF" id="PIRSF029171">
    <property type="entry name" value="Esterase_LipA"/>
    <property type="match status" value="1"/>
</dbReference>
<keyword evidence="2" id="KW-0732">Signal</keyword>
<comment type="similarity">
    <text evidence="2">Belongs to the AB hydrolase superfamily. Lipase family.</text>
</comment>
<keyword evidence="4" id="KW-1185">Reference proteome</keyword>
<dbReference type="InterPro" id="IPR005152">
    <property type="entry name" value="Lipase_secreted"/>
</dbReference>
<feature type="chain" id="PRO_5013436366" evidence="2">
    <location>
        <begin position="22"/>
        <end position="425"/>
    </location>
</feature>
<sequence>MRCLSQVVLATACLNIRAVVAAPLLRRASCATNVTDEPIPPSEDPWYTAPYEFEKEAPGTILRVRPAPGNLTTLAGNSSAAYNILYRTTDSRYKPTWAVTTLFVPVEATASLLSYQIPYDSAFIDASPSYALYAGVSADISNSLGKGWYVNVPDYEGPLASFTAGVMSGHATLDSVRAVLSGASRFHLPSNVTSALWGYSGGALASEWAAELQVQYAPELNISGAALGGLTPNVSSVLETIYTGIEAGLAPAAIIGLCNQYPDVKDYMVSKLKTSGPYNGTTFMSAVNMTLNDAISAFAFKNISEYFVDGLADIFNPITEKAIYNDGVMGYHGIPQFPLYVYKAVHDEVSPINDTDKLVDEYCNMGVNILYQRNSVGGHSADSINGRPAAEAWLNSVFNGTYADSYSTRGCTIEDVAVNITSSSI</sequence>
<accession>A0A162JBD6</accession>
<evidence type="ECO:0000256" key="2">
    <source>
        <dbReference type="PIRNR" id="PIRNR029171"/>
    </source>
</evidence>
<keyword evidence="1" id="KW-0378">Hydrolase</keyword>
<feature type="signal peptide" evidence="2">
    <location>
        <begin position="1"/>
        <end position="21"/>
    </location>
</feature>
<protein>
    <submittedName>
        <fullName evidence="3">Lipase 1</fullName>
    </submittedName>
</protein>